<proteinExistence type="predicted"/>
<feature type="region of interest" description="Disordered" evidence="5">
    <location>
        <begin position="291"/>
        <end position="361"/>
    </location>
</feature>
<keyword evidence="8" id="KW-1185">Reference proteome</keyword>
<feature type="compositionally biased region" description="Basic residues" evidence="5">
    <location>
        <begin position="291"/>
        <end position="302"/>
    </location>
</feature>
<dbReference type="SUPFAM" id="SSF57850">
    <property type="entry name" value="RING/U-box"/>
    <property type="match status" value="1"/>
</dbReference>
<feature type="compositionally biased region" description="Basic residues" evidence="5">
    <location>
        <begin position="170"/>
        <end position="186"/>
    </location>
</feature>
<feature type="compositionally biased region" description="Polar residues" evidence="5">
    <location>
        <begin position="94"/>
        <end position="106"/>
    </location>
</feature>
<organism evidence="7 8">
    <name type="scientific">Willisornis vidua</name>
    <name type="common">Xingu scale-backed antbird</name>
    <dbReference type="NCBI Taxonomy" id="1566151"/>
    <lineage>
        <taxon>Eukaryota</taxon>
        <taxon>Metazoa</taxon>
        <taxon>Chordata</taxon>
        <taxon>Craniata</taxon>
        <taxon>Vertebrata</taxon>
        <taxon>Euteleostomi</taxon>
        <taxon>Archelosauria</taxon>
        <taxon>Archosauria</taxon>
        <taxon>Dinosauria</taxon>
        <taxon>Saurischia</taxon>
        <taxon>Theropoda</taxon>
        <taxon>Coelurosauria</taxon>
        <taxon>Aves</taxon>
        <taxon>Neognathae</taxon>
        <taxon>Neoaves</taxon>
        <taxon>Telluraves</taxon>
        <taxon>Australaves</taxon>
        <taxon>Passeriformes</taxon>
        <taxon>Thamnophilidae</taxon>
        <taxon>Willisornis</taxon>
    </lineage>
</organism>
<feature type="region of interest" description="Disordered" evidence="5">
    <location>
        <begin position="94"/>
        <end position="240"/>
    </location>
</feature>
<keyword evidence="3" id="KW-0862">Zinc</keyword>
<evidence type="ECO:0000259" key="6">
    <source>
        <dbReference type="PROSITE" id="PS50089"/>
    </source>
</evidence>
<dbReference type="EMBL" id="WHWB01033747">
    <property type="protein sequence ID" value="KAJ7417664.1"/>
    <property type="molecule type" value="Genomic_DNA"/>
</dbReference>
<evidence type="ECO:0000256" key="2">
    <source>
        <dbReference type="ARBA" id="ARBA00022771"/>
    </source>
</evidence>
<dbReference type="InterPro" id="IPR001841">
    <property type="entry name" value="Znf_RING"/>
</dbReference>
<protein>
    <submittedName>
        <fullName evidence="7">Protein SON-like protein</fullName>
    </submittedName>
</protein>
<feature type="domain" description="RING-type" evidence="6">
    <location>
        <begin position="36"/>
        <end position="74"/>
    </location>
</feature>
<evidence type="ECO:0000256" key="4">
    <source>
        <dbReference type="PROSITE-ProRule" id="PRU00175"/>
    </source>
</evidence>
<evidence type="ECO:0000313" key="7">
    <source>
        <dbReference type="EMBL" id="KAJ7417664.1"/>
    </source>
</evidence>
<dbReference type="PROSITE" id="PS50089">
    <property type="entry name" value="ZF_RING_2"/>
    <property type="match status" value="1"/>
</dbReference>
<evidence type="ECO:0000256" key="5">
    <source>
        <dbReference type="SAM" id="MobiDB-lite"/>
    </source>
</evidence>
<feature type="region of interest" description="Disordered" evidence="5">
    <location>
        <begin position="404"/>
        <end position="425"/>
    </location>
</feature>
<reference evidence="7" key="1">
    <citation type="submission" date="2019-10" db="EMBL/GenBank/DDBJ databases">
        <authorList>
            <person name="Soares A.E.R."/>
            <person name="Aleixo A."/>
            <person name="Schneider P."/>
            <person name="Miyaki C.Y."/>
            <person name="Schneider M.P."/>
            <person name="Mello C."/>
            <person name="Vasconcelos A.T.R."/>
        </authorList>
    </citation>
    <scope>NUCLEOTIDE SEQUENCE</scope>
    <source>
        <tissue evidence="7">Muscle</tissue>
    </source>
</reference>
<dbReference type="Proteomes" id="UP001145742">
    <property type="component" value="Unassembled WGS sequence"/>
</dbReference>
<dbReference type="InterPro" id="IPR013083">
    <property type="entry name" value="Znf_RING/FYVE/PHD"/>
</dbReference>
<dbReference type="Gene3D" id="3.30.40.10">
    <property type="entry name" value="Zinc/RING finger domain, C3HC4 (zinc finger)"/>
    <property type="match status" value="1"/>
</dbReference>
<dbReference type="InterPro" id="IPR017907">
    <property type="entry name" value="Znf_RING_CS"/>
</dbReference>
<evidence type="ECO:0000313" key="8">
    <source>
        <dbReference type="Proteomes" id="UP001145742"/>
    </source>
</evidence>
<evidence type="ECO:0000256" key="1">
    <source>
        <dbReference type="ARBA" id="ARBA00022723"/>
    </source>
</evidence>
<name>A0ABQ9DFU8_9PASS</name>
<accession>A0ABQ9DFU8</accession>
<dbReference type="Pfam" id="PF00097">
    <property type="entry name" value="zf-C3HC4"/>
    <property type="match status" value="1"/>
</dbReference>
<comment type="caution">
    <text evidence="7">The sequence shown here is derived from an EMBL/GenBank/DDBJ whole genome shotgun (WGS) entry which is preliminary data.</text>
</comment>
<feature type="compositionally biased region" description="Gly residues" evidence="5">
    <location>
        <begin position="138"/>
        <end position="152"/>
    </location>
</feature>
<sequence>MALEEDLAEGSTSFHAASTDNMFQAAPPGASENLKCPICLDTIKDQASQSWCRHHFCFRCLVECFHRRAANSICQQPVPHNFCTVGDINSEVYSTGQDSSSISHTQGGRAGRSSEERRWHRSSECQHHNSYRRSSGSTHGGSHGGTRGGNRGGTQSSSRGGIRGGSRGGARNKSRSRYQRRHRHGHGREQQAHGYNPSSRRRRQQNWAQDTVRGKGRAPRTKQCTRASSRRSRRSQQGLQVSFIEPRATRSQLRRRSHSTVRQALRDNLRRMERDEGLALRHEWHIHTSSRRNQHCQHRRQVSYREPQVTRNQPGGRSRCTRGHTLRENPRRMEHDEGQLPGEAGIASPGRRRRRQQGHQVGFIEPRVTRSRTQGIRHSTQRQTLWENLRRMERDEGRTLRLDRDMAISPGRNERRQRGHQLSFT</sequence>
<gene>
    <name evidence="7" type="ORF">WISP_63349</name>
</gene>
<dbReference type="PROSITE" id="PS00518">
    <property type="entry name" value="ZF_RING_1"/>
    <property type="match status" value="1"/>
</dbReference>
<evidence type="ECO:0000256" key="3">
    <source>
        <dbReference type="ARBA" id="ARBA00022833"/>
    </source>
</evidence>
<feature type="compositionally biased region" description="Basic and acidic residues" evidence="5">
    <location>
        <begin position="112"/>
        <end position="127"/>
    </location>
</feature>
<feature type="compositionally biased region" description="Basic and acidic residues" evidence="5">
    <location>
        <begin position="404"/>
        <end position="416"/>
    </location>
</feature>
<keyword evidence="1" id="KW-0479">Metal-binding</keyword>
<keyword evidence="2 4" id="KW-0863">Zinc-finger</keyword>
<dbReference type="InterPro" id="IPR018957">
    <property type="entry name" value="Znf_C3HC4_RING-type"/>
</dbReference>
<feature type="compositionally biased region" description="Basic and acidic residues" evidence="5">
    <location>
        <begin position="325"/>
        <end position="338"/>
    </location>
</feature>